<feature type="non-terminal residue" evidence="2">
    <location>
        <position position="1"/>
    </location>
</feature>
<organism evidence="2 3">
    <name type="scientific">Phaeosphaeria nodorum (strain SN15 / ATCC MYA-4574 / FGSC 10173)</name>
    <name type="common">Glume blotch fungus</name>
    <name type="synonym">Parastagonospora nodorum</name>
    <dbReference type="NCBI Taxonomy" id="321614"/>
    <lineage>
        <taxon>Eukaryota</taxon>
        <taxon>Fungi</taxon>
        <taxon>Dikarya</taxon>
        <taxon>Ascomycota</taxon>
        <taxon>Pezizomycotina</taxon>
        <taxon>Dothideomycetes</taxon>
        <taxon>Pleosporomycetidae</taxon>
        <taxon>Pleosporales</taxon>
        <taxon>Pleosporineae</taxon>
        <taxon>Phaeosphaeriaceae</taxon>
        <taxon>Parastagonospora</taxon>
    </lineage>
</organism>
<dbReference type="EMBL" id="CP069030">
    <property type="protein sequence ID" value="QRC98275.1"/>
    <property type="molecule type" value="Genomic_DNA"/>
</dbReference>
<evidence type="ECO:0000256" key="1">
    <source>
        <dbReference type="SAM" id="Phobius"/>
    </source>
</evidence>
<accession>A0A7U2F406</accession>
<dbReference type="AlphaFoldDB" id="A0A7U2F406"/>
<name>A0A7U2F406_PHANO</name>
<keyword evidence="1" id="KW-0812">Transmembrane</keyword>
<reference evidence="3" key="1">
    <citation type="journal article" date="2021" name="BMC Genomics">
        <title>Chromosome-level genome assembly and manually-curated proteome of model necrotroph Parastagonospora nodorum Sn15 reveals a genome-wide trove of candidate effector homologs, and redundancy of virulence-related functions within an accessory chromosome.</title>
        <authorList>
            <person name="Bertazzoni S."/>
            <person name="Jones D.A.B."/>
            <person name="Phan H.T."/>
            <person name="Tan K.-C."/>
            <person name="Hane J.K."/>
        </authorList>
    </citation>
    <scope>NUCLEOTIDE SEQUENCE [LARGE SCALE GENOMIC DNA]</scope>
    <source>
        <strain evidence="3">SN15 / ATCC MYA-4574 / FGSC 10173)</strain>
    </source>
</reference>
<feature type="transmembrane region" description="Helical" evidence="1">
    <location>
        <begin position="23"/>
        <end position="44"/>
    </location>
</feature>
<protein>
    <submittedName>
        <fullName evidence="2">Uncharacterized protein</fullName>
    </submittedName>
</protein>
<evidence type="ECO:0000313" key="2">
    <source>
        <dbReference type="EMBL" id="QRC98275.1"/>
    </source>
</evidence>
<keyword evidence="1" id="KW-0472">Membrane</keyword>
<gene>
    <name evidence="2" type="ORF">JI435_043530</name>
</gene>
<dbReference type="Proteomes" id="UP000663193">
    <property type="component" value="Chromosome 8"/>
</dbReference>
<dbReference type="VEuPathDB" id="FungiDB:JI435_043530"/>
<keyword evidence="1" id="KW-1133">Transmembrane helix</keyword>
<evidence type="ECO:0000313" key="3">
    <source>
        <dbReference type="Proteomes" id="UP000663193"/>
    </source>
</evidence>
<sequence length="135" mass="15189">LALQSTLQSTRQKHLFWSQTFTMLFQSQVLPVFLALAAVTHAAAVTKPDRLEKYAHAKEPCTPEEVGFCQTYVQTSTWYDYRDCRHFGAKQETTHGELGPMCVYDFGCPHYCNDGDTGYILAPNTGNYTCACYLG</sequence>
<keyword evidence="3" id="KW-1185">Reference proteome</keyword>
<proteinExistence type="predicted"/>